<sequence length="152" mass="16213">MTAGSPSGSAGSPAAPGPHRVSGSSPWEEQFGYSRAVAVGDFVLVAGTTAFDDGVVQHEGDPFLQTVAAFRMAFKALERYGLSPADVVRTRMYLTHVRDADEAGRAHKKLFDAIRPVATMVVVEGLIDSRMMVEVEVEAYRSGLADSLEGKP</sequence>
<dbReference type="Gene3D" id="3.30.1330.40">
    <property type="entry name" value="RutC-like"/>
    <property type="match status" value="1"/>
</dbReference>
<dbReference type="RefSeq" id="WP_345705560.1">
    <property type="nucleotide sequence ID" value="NZ_BAABKV010000001.1"/>
</dbReference>
<feature type="region of interest" description="Disordered" evidence="1">
    <location>
        <begin position="1"/>
        <end position="26"/>
    </location>
</feature>
<protein>
    <submittedName>
        <fullName evidence="2">RidA family protein</fullName>
    </submittedName>
</protein>
<comment type="caution">
    <text evidence="2">The sequence shown here is derived from an EMBL/GenBank/DDBJ whole genome shotgun (WGS) entry which is preliminary data.</text>
</comment>
<dbReference type="PANTHER" id="PTHR43857:SF1">
    <property type="entry name" value="YJGH FAMILY PROTEIN"/>
    <property type="match status" value="1"/>
</dbReference>
<organism evidence="2 3">
    <name type="scientific">Kitasatospora paranensis</name>
    <dbReference type="NCBI Taxonomy" id="258053"/>
    <lineage>
        <taxon>Bacteria</taxon>
        <taxon>Bacillati</taxon>
        <taxon>Actinomycetota</taxon>
        <taxon>Actinomycetes</taxon>
        <taxon>Kitasatosporales</taxon>
        <taxon>Streptomycetaceae</taxon>
        <taxon>Kitasatospora</taxon>
    </lineage>
</organism>
<dbReference type="Pfam" id="PF01042">
    <property type="entry name" value="Ribonuc_L-PSP"/>
    <property type="match status" value="1"/>
</dbReference>
<dbReference type="PANTHER" id="PTHR43857">
    <property type="entry name" value="BLR7761 PROTEIN"/>
    <property type="match status" value="1"/>
</dbReference>
<keyword evidence="3" id="KW-1185">Reference proteome</keyword>
<feature type="compositionally biased region" description="Low complexity" evidence="1">
    <location>
        <begin position="1"/>
        <end position="18"/>
    </location>
</feature>
<accession>A0ABW2G0B0</accession>
<dbReference type="CDD" id="cd06154">
    <property type="entry name" value="YjgF_YER057c_UK114_like_6"/>
    <property type="match status" value="1"/>
</dbReference>
<dbReference type="SUPFAM" id="SSF55298">
    <property type="entry name" value="YjgF-like"/>
    <property type="match status" value="1"/>
</dbReference>
<dbReference type="InterPro" id="IPR006175">
    <property type="entry name" value="YjgF/YER057c/UK114"/>
</dbReference>
<evidence type="ECO:0000256" key="1">
    <source>
        <dbReference type="SAM" id="MobiDB-lite"/>
    </source>
</evidence>
<name>A0ABW2G0B0_9ACTN</name>
<gene>
    <name evidence="2" type="ORF">ACFQMG_19650</name>
</gene>
<reference evidence="3" key="1">
    <citation type="journal article" date="2019" name="Int. J. Syst. Evol. Microbiol.">
        <title>The Global Catalogue of Microorganisms (GCM) 10K type strain sequencing project: providing services to taxonomists for standard genome sequencing and annotation.</title>
        <authorList>
            <consortium name="The Broad Institute Genomics Platform"/>
            <consortium name="The Broad Institute Genome Sequencing Center for Infectious Disease"/>
            <person name="Wu L."/>
            <person name="Ma J."/>
        </authorList>
    </citation>
    <scope>NUCLEOTIDE SEQUENCE [LARGE SCALE GENOMIC DNA]</scope>
    <source>
        <strain evidence="3">CGMCC 1.12859</strain>
    </source>
</reference>
<evidence type="ECO:0000313" key="2">
    <source>
        <dbReference type="EMBL" id="MFC7181769.1"/>
    </source>
</evidence>
<dbReference type="Proteomes" id="UP001596435">
    <property type="component" value="Unassembled WGS sequence"/>
</dbReference>
<evidence type="ECO:0000313" key="3">
    <source>
        <dbReference type="Proteomes" id="UP001596435"/>
    </source>
</evidence>
<dbReference type="InterPro" id="IPR035959">
    <property type="entry name" value="RutC-like_sf"/>
</dbReference>
<dbReference type="EMBL" id="JBHTAJ010000036">
    <property type="protein sequence ID" value="MFC7181769.1"/>
    <property type="molecule type" value="Genomic_DNA"/>
</dbReference>
<proteinExistence type="predicted"/>